<feature type="binding site" evidence="16">
    <location>
        <begin position="6"/>
        <end position="13"/>
    </location>
    <ligand>
        <name>ATP</name>
        <dbReference type="ChEBI" id="CHEBI:30616"/>
    </ligand>
</feature>
<comment type="subcellular location">
    <subcellularLocation>
        <location evidence="3 16">Cytoplasm</location>
    </subcellularLocation>
</comment>
<evidence type="ECO:0000313" key="18">
    <source>
        <dbReference type="Proteomes" id="UP000002620"/>
    </source>
</evidence>
<proteinExistence type="inferred from homology"/>
<dbReference type="KEGG" id="adg:Adeg_1868"/>
<evidence type="ECO:0000256" key="4">
    <source>
        <dbReference type="ARBA" id="ARBA00005225"/>
    </source>
</evidence>
<dbReference type="GO" id="GO:0005737">
    <property type="term" value="C:cytoplasm"/>
    <property type="evidence" value="ECO:0007669"/>
    <property type="project" value="UniProtKB-SubCell"/>
</dbReference>
<dbReference type="SUPFAM" id="SSF53067">
    <property type="entry name" value="Actin-like ATPase domain"/>
    <property type="match status" value="2"/>
</dbReference>
<evidence type="ECO:0000256" key="5">
    <source>
        <dbReference type="ARBA" id="ARBA00011738"/>
    </source>
</evidence>
<feature type="binding site" evidence="16">
    <location>
        <begin position="107"/>
        <end position="110"/>
    </location>
    <ligand>
        <name>substrate</name>
    </ligand>
</feature>
<evidence type="ECO:0000256" key="2">
    <source>
        <dbReference type="ARBA" id="ARBA00001958"/>
    </source>
</evidence>
<dbReference type="Proteomes" id="UP000002620">
    <property type="component" value="Chromosome"/>
</dbReference>
<evidence type="ECO:0000256" key="13">
    <source>
        <dbReference type="ARBA" id="ARBA00022993"/>
    </source>
</evidence>
<evidence type="ECO:0000256" key="16">
    <source>
        <dbReference type="HAMAP-Rule" id="MF_01274"/>
    </source>
</evidence>
<comment type="pathway">
    <text evidence="4 16">Cofactor biosynthesis; coenzyme A biosynthesis; CoA from (R)-pantothenate: step 1/5.</text>
</comment>
<dbReference type="InterPro" id="IPR004619">
    <property type="entry name" value="Type_III_PanK"/>
</dbReference>
<evidence type="ECO:0000256" key="14">
    <source>
        <dbReference type="ARBA" id="ARBA00038036"/>
    </source>
</evidence>
<feature type="binding site" evidence="16">
    <location>
        <position position="184"/>
    </location>
    <ligand>
        <name>substrate</name>
    </ligand>
</feature>
<dbReference type="NCBIfam" id="NF009848">
    <property type="entry name" value="PRK13318.1-6"/>
    <property type="match status" value="1"/>
</dbReference>
<evidence type="ECO:0000256" key="10">
    <source>
        <dbReference type="ARBA" id="ARBA00022777"/>
    </source>
</evidence>
<dbReference type="CDD" id="cd24015">
    <property type="entry name" value="ASKHA_NBD_PanK-III"/>
    <property type="match status" value="1"/>
</dbReference>
<dbReference type="eggNOG" id="COG1521">
    <property type="taxonomic scope" value="Bacteria"/>
</dbReference>
<dbReference type="InterPro" id="IPR043129">
    <property type="entry name" value="ATPase_NBD"/>
</dbReference>
<accession>C9R9H1</accession>
<comment type="caution">
    <text evidence="16">Lacks conserved residue(s) required for the propagation of feature annotation.</text>
</comment>
<protein>
    <recommendedName>
        <fullName evidence="15 16">Type III pantothenate kinase</fullName>
        <ecNumber evidence="6 16">2.7.1.33</ecNumber>
    </recommendedName>
    <alternativeName>
        <fullName evidence="16">PanK-III</fullName>
    </alternativeName>
    <alternativeName>
        <fullName evidence="16">Pantothenic acid kinase</fullName>
    </alternativeName>
</protein>
<dbReference type="STRING" id="429009.Adeg_1868"/>
<comment type="catalytic activity">
    <reaction evidence="1 16">
        <text>(R)-pantothenate + ATP = (R)-4'-phosphopantothenate + ADP + H(+)</text>
        <dbReference type="Rhea" id="RHEA:16373"/>
        <dbReference type="ChEBI" id="CHEBI:10986"/>
        <dbReference type="ChEBI" id="CHEBI:15378"/>
        <dbReference type="ChEBI" id="CHEBI:29032"/>
        <dbReference type="ChEBI" id="CHEBI:30616"/>
        <dbReference type="ChEBI" id="CHEBI:456216"/>
        <dbReference type="EC" id="2.7.1.33"/>
    </reaction>
</comment>
<comment type="similarity">
    <text evidence="14 16">Belongs to the type III pantothenate kinase family.</text>
</comment>
<dbReference type="AlphaFoldDB" id="C9R9H1"/>
<feature type="active site" description="Proton acceptor" evidence="16">
    <location>
        <position position="109"/>
    </location>
</feature>
<dbReference type="Gene3D" id="3.30.420.40">
    <property type="match status" value="2"/>
</dbReference>
<evidence type="ECO:0000256" key="8">
    <source>
        <dbReference type="ARBA" id="ARBA00022679"/>
    </source>
</evidence>
<evidence type="ECO:0000256" key="7">
    <source>
        <dbReference type="ARBA" id="ARBA00022490"/>
    </source>
</evidence>
<feature type="binding site" evidence="16">
    <location>
        <position position="132"/>
    </location>
    <ligand>
        <name>ATP</name>
        <dbReference type="ChEBI" id="CHEBI:30616"/>
    </ligand>
</feature>
<dbReference type="NCBIfam" id="TIGR00671">
    <property type="entry name" value="baf"/>
    <property type="match status" value="1"/>
</dbReference>
<name>C9R9H1_AMMDK</name>
<dbReference type="HAMAP" id="MF_01274">
    <property type="entry name" value="Pantothen_kinase_3"/>
    <property type="match status" value="1"/>
</dbReference>
<keyword evidence="13 16" id="KW-0173">Coenzyme A biosynthesis</keyword>
<comment type="cofactor">
    <cofactor evidence="2">
        <name>K(+)</name>
        <dbReference type="ChEBI" id="CHEBI:29103"/>
    </cofactor>
</comment>
<evidence type="ECO:0000256" key="1">
    <source>
        <dbReference type="ARBA" id="ARBA00001206"/>
    </source>
</evidence>
<comment type="cofactor">
    <cofactor evidence="16">
        <name>NH4(+)</name>
        <dbReference type="ChEBI" id="CHEBI:28938"/>
    </cofactor>
    <cofactor evidence="16">
        <name>K(+)</name>
        <dbReference type="ChEBI" id="CHEBI:29103"/>
    </cofactor>
    <text evidence="16">A monovalent cation. Ammonium or potassium.</text>
</comment>
<evidence type="ECO:0000256" key="15">
    <source>
        <dbReference type="ARBA" id="ARBA00040883"/>
    </source>
</evidence>
<gene>
    <name evidence="16" type="primary">coaX</name>
    <name evidence="17" type="ordered locus">Adeg_1868</name>
</gene>
<evidence type="ECO:0000256" key="6">
    <source>
        <dbReference type="ARBA" id="ARBA00012102"/>
    </source>
</evidence>
<dbReference type="UniPathway" id="UPA00241">
    <property type="reaction ID" value="UER00352"/>
</dbReference>
<feature type="binding site" evidence="16">
    <location>
        <position position="129"/>
    </location>
    <ligand>
        <name>K(+)</name>
        <dbReference type="ChEBI" id="CHEBI:29103"/>
    </ligand>
</feature>
<dbReference type="HOGENOM" id="CLU_066627_1_0_9"/>
<dbReference type="GO" id="GO:0005524">
    <property type="term" value="F:ATP binding"/>
    <property type="evidence" value="ECO:0007669"/>
    <property type="project" value="UniProtKB-UniRule"/>
</dbReference>
<dbReference type="GO" id="GO:0046872">
    <property type="term" value="F:metal ion binding"/>
    <property type="evidence" value="ECO:0007669"/>
    <property type="project" value="UniProtKB-KW"/>
</dbReference>
<evidence type="ECO:0000313" key="17">
    <source>
        <dbReference type="EMBL" id="ACX52950.1"/>
    </source>
</evidence>
<keyword evidence="9 16" id="KW-0547">Nucleotide-binding</keyword>
<dbReference type="GO" id="GO:0015937">
    <property type="term" value="P:coenzyme A biosynthetic process"/>
    <property type="evidence" value="ECO:0007669"/>
    <property type="project" value="UniProtKB-UniRule"/>
</dbReference>
<keyword evidence="16" id="KW-0479">Metal-binding</keyword>
<dbReference type="Pfam" id="PF03309">
    <property type="entry name" value="Pan_kinase"/>
    <property type="match status" value="1"/>
</dbReference>
<keyword evidence="11 16" id="KW-0067">ATP-binding</keyword>
<evidence type="ECO:0000256" key="12">
    <source>
        <dbReference type="ARBA" id="ARBA00022958"/>
    </source>
</evidence>
<keyword evidence="10 16" id="KW-0418">Kinase</keyword>
<dbReference type="PANTHER" id="PTHR34265:SF1">
    <property type="entry name" value="TYPE III PANTOTHENATE KINASE"/>
    <property type="match status" value="1"/>
</dbReference>
<reference evidence="17 18" key="1">
    <citation type="submission" date="2009-10" db="EMBL/GenBank/DDBJ databases">
        <title>Complete sequence of chromosome of Ammonifex degensii KC4.</title>
        <authorList>
            <consortium name="US DOE Joint Genome Institute"/>
            <person name="Kerfeld C."/>
            <person name="Goodner B."/>
            <person name="Huber H."/>
            <person name="Stetter K."/>
            <person name="Lucas S."/>
            <person name="Copeland A."/>
            <person name="Lapidus A."/>
            <person name="Glavina del Rio T."/>
            <person name="Dalin E."/>
            <person name="Tice H."/>
            <person name="Bruce D."/>
            <person name="Goodwin L."/>
            <person name="Pitluck S."/>
            <person name="Saunders E."/>
            <person name="Brettin T."/>
            <person name="Detter J.C."/>
            <person name="Han C."/>
            <person name="Larimer F."/>
            <person name="Land M."/>
            <person name="Hauser L."/>
            <person name="Kyrpides N."/>
            <person name="Ovchinnikova G."/>
            <person name="Richardson P."/>
        </authorList>
    </citation>
    <scope>NUCLEOTIDE SEQUENCE [LARGE SCALE GENOMIC DNA]</scope>
    <source>
        <strain evidence="18">DSM 10501 / KC4</strain>
    </source>
</reference>
<organism evidence="17 18">
    <name type="scientific">Ammonifex degensii (strain DSM 10501 / KC4)</name>
    <dbReference type="NCBI Taxonomy" id="429009"/>
    <lineage>
        <taxon>Bacteria</taxon>
        <taxon>Bacillati</taxon>
        <taxon>Bacillota</taxon>
        <taxon>Clostridia</taxon>
        <taxon>Thermoanaerobacterales</taxon>
        <taxon>Thermoanaerobacteraceae</taxon>
        <taxon>Ammonifex</taxon>
    </lineage>
</organism>
<dbReference type="NCBIfam" id="NF009855">
    <property type="entry name" value="PRK13321.1"/>
    <property type="match status" value="1"/>
</dbReference>
<keyword evidence="12 16" id="KW-0630">Potassium</keyword>
<dbReference type="EC" id="2.7.1.33" evidence="6 16"/>
<evidence type="ECO:0000256" key="11">
    <source>
        <dbReference type="ARBA" id="ARBA00022840"/>
    </source>
</evidence>
<comment type="subunit">
    <text evidence="5 16">Homodimer.</text>
</comment>
<dbReference type="GO" id="GO:0004594">
    <property type="term" value="F:pantothenate kinase activity"/>
    <property type="evidence" value="ECO:0007669"/>
    <property type="project" value="UniProtKB-UniRule"/>
</dbReference>
<comment type="function">
    <text evidence="16">Catalyzes the phosphorylation of pantothenate (Pan), the first step in CoA biosynthesis.</text>
</comment>
<dbReference type="EMBL" id="CP001785">
    <property type="protein sequence ID" value="ACX52950.1"/>
    <property type="molecule type" value="Genomic_DNA"/>
</dbReference>
<keyword evidence="8 16" id="KW-0808">Transferase</keyword>
<dbReference type="RefSeq" id="WP_015739827.1">
    <property type="nucleotide sequence ID" value="NC_013385.1"/>
</dbReference>
<evidence type="ECO:0000256" key="9">
    <source>
        <dbReference type="ARBA" id="ARBA00022741"/>
    </source>
</evidence>
<sequence>MLLALDVGNTNVTVGVFRGEELQAAWRLATRHEQTADELGLLLRQLIRERGFDPGAVTGVVVSSVVPPLNRAIEEGIAKYFDQKPFFVGPGVRTGVPVKTENPREVGADRVVNAAAGFALFGGPLIVVDFGTAITLDVVSSKGEYLGGAIAPGIGIACEALFARAARLPRVDLVPPPTAIGRNTVHSIQAGVIFGFAGLVDALVSRMWEELGGKTLVVATGGLAGLIASESRTIDRVEPYLTLVGLRIIYERNR</sequence>
<keyword evidence="7 16" id="KW-0963">Cytoplasm</keyword>
<evidence type="ECO:0000256" key="3">
    <source>
        <dbReference type="ARBA" id="ARBA00004496"/>
    </source>
</evidence>
<keyword evidence="18" id="KW-1185">Reference proteome</keyword>
<dbReference type="OrthoDB" id="9804707at2"/>
<dbReference type="PANTHER" id="PTHR34265">
    <property type="entry name" value="TYPE III PANTOTHENATE KINASE"/>
    <property type="match status" value="1"/>
</dbReference>